<evidence type="ECO:0000256" key="4">
    <source>
        <dbReference type="ARBA" id="ARBA00022679"/>
    </source>
</evidence>
<keyword evidence="4" id="KW-0808">Transferase</keyword>
<dbReference type="Gene3D" id="3.40.50.150">
    <property type="entry name" value="Vaccinia Virus protein VP39"/>
    <property type="match status" value="1"/>
</dbReference>
<dbReference type="InterPro" id="IPR051537">
    <property type="entry name" value="DNA_Adenine_Mtase"/>
</dbReference>
<protein>
    <recommendedName>
        <fullName evidence="2">site-specific DNA-methyltransferase (adenine-specific)</fullName>
        <ecNumber evidence="2">2.1.1.72</ecNumber>
    </recommendedName>
</protein>
<evidence type="ECO:0000256" key="7">
    <source>
        <dbReference type="ARBA" id="ARBA00047942"/>
    </source>
</evidence>
<dbReference type="GO" id="GO:0008168">
    <property type="term" value="F:methyltransferase activity"/>
    <property type="evidence" value="ECO:0007669"/>
    <property type="project" value="UniProtKB-KW"/>
</dbReference>
<dbReference type="InterPro" id="IPR029063">
    <property type="entry name" value="SAM-dependent_MTases_sf"/>
</dbReference>
<keyword evidence="3 9" id="KW-0489">Methyltransferase</keyword>
<keyword evidence="10" id="KW-1185">Reference proteome</keyword>
<evidence type="ECO:0000256" key="6">
    <source>
        <dbReference type="ARBA" id="ARBA00022747"/>
    </source>
</evidence>
<evidence type="ECO:0000313" key="10">
    <source>
        <dbReference type="Proteomes" id="UP001460202"/>
    </source>
</evidence>
<evidence type="ECO:0000313" key="9">
    <source>
        <dbReference type="EMBL" id="MEQ2546271.1"/>
    </source>
</evidence>
<comment type="similarity">
    <text evidence="1">Belongs to the N(4)/N(6)-methyltransferase family.</text>
</comment>
<keyword evidence="5" id="KW-0949">S-adenosyl-L-methionine</keyword>
<dbReference type="InterPro" id="IPR003356">
    <property type="entry name" value="DNA_methylase_A-5"/>
</dbReference>
<reference evidence="9 10" key="1">
    <citation type="submission" date="2024-03" db="EMBL/GenBank/DDBJ databases">
        <title>Human intestinal bacterial collection.</title>
        <authorList>
            <person name="Pauvert C."/>
            <person name="Hitch T.C.A."/>
            <person name="Clavel T."/>
        </authorList>
    </citation>
    <scope>NUCLEOTIDE SEQUENCE [LARGE SCALE GENOMIC DNA]</scope>
    <source>
        <strain evidence="9 10">CLA-KB-H122</strain>
    </source>
</reference>
<comment type="catalytic activity">
    <reaction evidence="7">
        <text>a 2'-deoxyadenosine in DNA + S-adenosyl-L-methionine = an N(6)-methyl-2'-deoxyadenosine in DNA + S-adenosyl-L-homocysteine + H(+)</text>
        <dbReference type="Rhea" id="RHEA:15197"/>
        <dbReference type="Rhea" id="RHEA-COMP:12418"/>
        <dbReference type="Rhea" id="RHEA-COMP:12419"/>
        <dbReference type="ChEBI" id="CHEBI:15378"/>
        <dbReference type="ChEBI" id="CHEBI:57856"/>
        <dbReference type="ChEBI" id="CHEBI:59789"/>
        <dbReference type="ChEBI" id="CHEBI:90615"/>
        <dbReference type="ChEBI" id="CHEBI:90616"/>
        <dbReference type="EC" id="2.1.1.72"/>
    </reaction>
</comment>
<evidence type="ECO:0000256" key="2">
    <source>
        <dbReference type="ARBA" id="ARBA00011900"/>
    </source>
</evidence>
<evidence type="ECO:0000256" key="3">
    <source>
        <dbReference type="ARBA" id="ARBA00022603"/>
    </source>
</evidence>
<feature type="domain" description="DNA methylase adenine-specific" evidence="8">
    <location>
        <begin position="86"/>
        <end position="193"/>
    </location>
</feature>
<organism evidence="9 10">
    <name type="scientific">Alistipes intestinihominis</name>
    <dbReference type="NCBI Taxonomy" id="3133172"/>
    <lineage>
        <taxon>Bacteria</taxon>
        <taxon>Pseudomonadati</taxon>
        <taxon>Bacteroidota</taxon>
        <taxon>Bacteroidia</taxon>
        <taxon>Bacteroidales</taxon>
        <taxon>Rikenellaceae</taxon>
        <taxon>Alistipes</taxon>
    </lineage>
</organism>
<evidence type="ECO:0000256" key="1">
    <source>
        <dbReference type="ARBA" id="ARBA00006594"/>
    </source>
</evidence>
<evidence type="ECO:0000259" key="8">
    <source>
        <dbReference type="Pfam" id="PF02384"/>
    </source>
</evidence>
<name>A0ABV1H0R6_9BACT</name>
<evidence type="ECO:0000256" key="5">
    <source>
        <dbReference type="ARBA" id="ARBA00022691"/>
    </source>
</evidence>
<dbReference type="PRINTS" id="PR00507">
    <property type="entry name" value="N12N6MTFRASE"/>
</dbReference>
<comment type="caution">
    <text evidence="9">The sequence shown here is derived from an EMBL/GenBank/DDBJ whole genome shotgun (WGS) entry which is preliminary data.</text>
</comment>
<dbReference type="EMBL" id="JBBMFL010000028">
    <property type="protein sequence ID" value="MEQ2546271.1"/>
    <property type="molecule type" value="Genomic_DNA"/>
</dbReference>
<keyword evidence="6" id="KW-0680">Restriction system</keyword>
<dbReference type="GO" id="GO:0032259">
    <property type="term" value="P:methylation"/>
    <property type="evidence" value="ECO:0007669"/>
    <property type="project" value="UniProtKB-KW"/>
</dbReference>
<proteinExistence type="inferred from homology"/>
<dbReference type="Proteomes" id="UP001460202">
    <property type="component" value="Unassembled WGS sequence"/>
</dbReference>
<gene>
    <name evidence="9" type="ORF">WMO46_15105</name>
</gene>
<sequence length="259" mass="29757">MAKIRIQGEYKAFEDKFSALAYGQDDSQVFDDMLTFIIDLFSFDNPWTPNGHYSNPENLRERFFGLFQEIILLMKAKIRDPKDWYDPFGNLYEMQIASMGRRANAGQFFTPEDVVDFMADILYAGEDMIGKGLRFSDPTCGSGRTLIAMHAKYPGNFCCGEDIDRTCALMTVCNFILHGVNGEVIWHDSLWPDAEHFYGAWRVRPRRDLGGVPEVTRLKWEDSFCYAAWQSHLDERQRETSGDISPEPGSPQIVQLNLF</sequence>
<accession>A0ABV1H0R6</accession>
<dbReference type="PANTHER" id="PTHR42933">
    <property type="entry name" value="SLR6095 PROTEIN"/>
    <property type="match status" value="1"/>
</dbReference>
<dbReference type="SUPFAM" id="SSF53335">
    <property type="entry name" value="S-adenosyl-L-methionine-dependent methyltransferases"/>
    <property type="match status" value="1"/>
</dbReference>
<dbReference type="Pfam" id="PF02384">
    <property type="entry name" value="N6_Mtase"/>
    <property type="match status" value="1"/>
</dbReference>
<dbReference type="PANTHER" id="PTHR42933:SF3">
    <property type="entry name" value="TYPE I RESTRICTION ENZYME MJAVIII METHYLASE SUBUNIT"/>
    <property type="match status" value="1"/>
</dbReference>
<dbReference type="EC" id="2.1.1.72" evidence="2"/>
<dbReference type="RefSeq" id="WP_349094615.1">
    <property type="nucleotide sequence ID" value="NZ_JBBMFL010000028.1"/>
</dbReference>